<protein>
    <recommendedName>
        <fullName evidence="4">Transmembrane protein</fullName>
    </recommendedName>
</protein>
<keyword evidence="3" id="KW-1185">Reference proteome</keyword>
<organism evidence="2 3">
    <name type="scientific">Cavenderia fasciculata</name>
    <name type="common">Slime mold</name>
    <name type="synonym">Dictyostelium fasciculatum</name>
    <dbReference type="NCBI Taxonomy" id="261658"/>
    <lineage>
        <taxon>Eukaryota</taxon>
        <taxon>Amoebozoa</taxon>
        <taxon>Evosea</taxon>
        <taxon>Eumycetozoa</taxon>
        <taxon>Dictyostelia</taxon>
        <taxon>Acytosteliales</taxon>
        <taxon>Cavenderiaceae</taxon>
        <taxon>Cavenderia</taxon>
    </lineage>
</organism>
<dbReference type="AlphaFoldDB" id="F4Q7N6"/>
<evidence type="ECO:0000256" key="1">
    <source>
        <dbReference type="SAM" id="Phobius"/>
    </source>
</evidence>
<proteinExistence type="predicted"/>
<dbReference type="Proteomes" id="UP000007797">
    <property type="component" value="Unassembled WGS sequence"/>
</dbReference>
<evidence type="ECO:0008006" key="4">
    <source>
        <dbReference type="Google" id="ProtNLM"/>
    </source>
</evidence>
<keyword evidence="1" id="KW-0472">Membrane</keyword>
<keyword evidence="1" id="KW-1133">Transmembrane helix</keyword>
<reference evidence="3" key="1">
    <citation type="journal article" date="2011" name="Genome Res.">
        <title>Phylogeny-wide analysis of social amoeba genomes highlights ancient origins for complex intercellular communication.</title>
        <authorList>
            <person name="Heidel A.J."/>
            <person name="Lawal H.M."/>
            <person name="Felder M."/>
            <person name="Schilde C."/>
            <person name="Helps N.R."/>
            <person name="Tunggal B."/>
            <person name="Rivero F."/>
            <person name="John U."/>
            <person name="Schleicher M."/>
            <person name="Eichinger L."/>
            <person name="Platzer M."/>
            <person name="Noegel A.A."/>
            <person name="Schaap P."/>
            <person name="Gloeckner G."/>
        </authorList>
    </citation>
    <scope>NUCLEOTIDE SEQUENCE [LARGE SCALE GENOMIC DNA]</scope>
    <source>
        <strain evidence="3">SH3</strain>
    </source>
</reference>
<sequence length="415" mass="47623">MVDLNSITTLVTSSVKNHQKELLYVAGYYGVAAAINYITYRMHSKKPQETIEHYIINAPVIIDLQVKMLQTNDFERIFKGNQMLLLYTNISSNKAAILQLSNRKTILGLVEIIRTASSAVSKQYLNSQFKTPEERDMVINVVGANNIMTFSIMILDLLYTYCSLEEIPIREIIDLMESIETPMPIVILLGYSIAKLINTRRDARAECINQGAYKALGDLLLIYGGDLKFEIKDALYKLTTTISVAIKRNLIDTDMIDYNTYQHLKNWRFIGWLPRPFKYNVLWNTFTFASAIAYVHLFKDQSVWQACALGASAILLPKIHTMIYDPIKSRLNTQRSLFLFDTFDMGLCFSAMHALNNLVFNNNYTIVYIGSSFINSIIQYTRDQTKHNRSLNAFFRRDEVSISDDLTNPELQKNQ</sequence>
<dbReference type="KEGG" id="dfa:DFA_09453"/>
<evidence type="ECO:0000313" key="3">
    <source>
        <dbReference type="Proteomes" id="UP000007797"/>
    </source>
</evidence>
<dbReference type="RefSeq" id="XP_004354802.1">
    <property type="nucleotide sequence ID" value="XM_004354750.1"/>
</dbReference>
<dbReference type="GeneID" id="14868263"/>
<accession>F4Q7N6</accession>
<name>F4Q7N6_CACFS</name>
<feature type="transmembrane region" description="Helical" evidence="1">
    <location>
        <begin position="22"/>
        <end position="40"/>
    </location>
</feature>
<dbReference type="EMBL" id="GL883024">
    <property type="protein sequence ID" value="EGG16418.1"/>
    <property type="molecule type" value="Genomic_DNA"/>
</dbReference>
<keyword evidence="1" id="KW-0812">Transmembrane</keyword>
<evidence type="ECO:0000313" key="2">
    <source>
        <dbReference type="EMBL" id="EGG16418.1"/>
    </source>
</evidence>
<gene>
    <name evidence="2" type="ORF">DFA_09453</name>
</gene>